<reference evidence="2 3" key="1">
    <citation type="submission" date="2020-04" db="EMBL/GenBank/DDBJ databases">
        <title>Perkinsus chesapeaki whole genome sequence.</title>
        <authorList>
            <person name="Bogema D.R."/>
        </authorList>
    </citation>
    <scope>NUCLEOTIDE SEQUENCE [LARGE SCALE GENOMIC DNA]</scope>
    <source>
        <strain evidence="2">ATCC PRA-425</strain>
    </source>
</reference>
<dbReference type="PROSITE" id="PS50280">
    <property type="entry name" value="SET"/>
    <property type="match status" value="1"/>
</dbReference>
<keyword evidence="3" id="KW-1185">Reference proteome</keyword>
<name>A0A7J6MK57_PERCH</name>
<proteinExistence type="predicted"/>
<gene>
    <name evidence="2" type="ORF">FOL47_001087</name>
</gene>
<evidence type="ECO:0000259" key="1">
    <source>
        <dbReference type="PROSITE" id="PS50280"/>
    </source>
</evidence>
<protein>
    <recommendedName>
        <fullName evidence="1">SET domain-containing protein</fullName>
    </recommendedName>
</protein>
<evidence type="ECO:0000313" key="2">
    <source>
        <dbReference type="EMBL" id="KAF4671933.1"/>
    </source>
</evidence>
<dbReference type="Gene3D" id="2.170.270.10">
    <property type="entry name" value="SET domain"/>
    <property type="match status" value="1"/>
</dbReference>
<dbReference type="AlphaFoldDB" id="A0A7J6MK57"/>
<dbReference type="InterPro" id="IPR046341">
    <property type="entry name" value="SET_dom_sf"/>
</dbReference>
<accession>A0A7J6MK57</accession>
<sequence length="169" mass="19023">MANSNDDVARSSCNEAPLDGSLEIIPGLPLHRVKFDYSTFPGLEVKESEVVHGQLGLFTTENFAEGSLICEYSGRSLSLAQVLQTEDRSYIMGGFGINCHIDAKYSFKVWGRYINDCKDATRINAKFIKDKKRKIANVLAIQDIPAGREVLASYGEVYWRPEQRFNCFE</sequence>
<organism evidence="2 3">
    <name type="scientific">Perkinsus chesapeaki</name>
    <name type="common">Clam parasite</name>
    <name type="synonym">Perkinsus andrewsi</name>
    <dbReference type="NCBI Taxonomy" id="330153"/>
    <lineage>
        <taxon>Eukaryota</taxon>
        <taxon>Sar</taxon>
        <taxon>Alveolata</taxon>
        <taxon>Perkinsozoa</taxon>
        <taxon>Perkinsea</taxon>
        <taxon>Perkinsida</taxon>
        <taxon>Perkinsidae</taxon>
        <taxon>Perkinsus</taxon>
    </lineage>
</organism>
<dbReference type="EMBL" id="JAAPAO010000124">
    <property type="protein sequence ID" value="KAF4671933.1"/>
    <property type="molecule type" value="Genomic_DNA"/>
</dbReference>
<dbReference type="InterPro" id="IPR001214">
    <property type="entry name" value="SET_dom"/>
</dbReference>
<dbReference type="Pfam" id="PF00856">
    <property type="entry name" value="SET"/>
    <property type="match status" value="1"/>
</dbReference>
<evidence type="ECO:0000313" key="3">
    <source>
        <dbReference type="Proteomes" id="UP000591131"/>
    </source>
</evidence>
<feature type="domain" description="SET" evidence="1">
    <location>
        <begin position="41"/>
        <end position="155"/>
    </location>
</feature>
<comment type="caution">
    <text evidence="2">The sequence shown here is derived from an EMBL/GenBank/DDBJ whole genome shotgun (WGS) entry which is preliminary data.</text>
</comment>
<dbReference type="OrthoDB" id="5560686at2759"/>
<dbReference type="SMART" id="SM00317">
    <property type="entry name" value="SET"/>
    <property type="match status" value="1"/>
</dbReference>
<dbReference type="Proteomes" id="UP000591131">
    <property type="component" value="Unassembled WGS sequence"/>
</dbReference>
<dbReference type="SUPFAM" id="SSF82199">
    <property type="entry name" value="SET domain"/>
    <property type="match status" value="1"/>
</dbReference>